<dbReference type="Proteomes" id="UP000822331">
    <property type="component" value="Unassembled WGS sequence"/>
</dbReference>
<dbReference type="SUPFAM" id="SSF51395">
    <property type="entry name" value="FMN-linked oxidoreductases"/>
    <property type="match status" value="1"/>
</dbReference>
<proteinExistence type="predicted"/>
<evidence type="ECO:0000256" key="1">
    <source>
        <dbReference type="ARBA" id="ARBA00022630"/>
    </source>
</evidence>
<gene>
    <name evidence="4" type="ORF">G6L72_24150</name>
    <name evidence="5" type="ORF">G6M88_23255</name>
</gene>
<dbReference type="InterPro" id="IPR013785">
    <property type="entry name" value="Aldolase_TIM"/>
</dbReference>
<dbReference type="GO" id="GO:0016491">
    <property type="term" value="F:oxidoreductase activity"/>
    <property type="evidence" value="ECO:0007669"/>
    <property type="project" value="UniProtKB-KW"/>
</dbReference>
<keyword evidence="7" id="KW-1185">Reference proteome</keyword>
<feature type="domain" description="NADH:flavin oxidoreductase/NADH oxidase N-terminal" evidence="3">
    <location>
        <begin position="8"/>
        <end position="343"/>
    </location>
</feature>
<keyword evidence="1" id="KW-0285">Flavoprotein</keyword>
<keyword evidence="5" id="KW-0614">Plasmid</keyword>
<dbReference type="Pfam" id="PF00724">
    <property type="entry name" value="Oxidored_FMN"/>
    <property type="match status" value="1"/>
</dbReference>
<name>A0AAE7R8S2_9HYPH</name>
<reference evidence="5" key="2">
    <citation type="submission" date="2020-02" db="EMBL/GenBank/DDBJ databases">
        <title>Unexpected conservation and global transmission of agrobacterial virulence plasmids.</title>
        <authorList>
            <person name="Weisberg A.J."/>
            <person name="Davis E.W. II"/>
            <person name="Tabima J.R."/>
            <person name="Belcher M.S."/>
            <person name="Miller M."/>
            <person name="Kuo C.-H."/>
            <person name="Loper J.E."/>
            <person name="Grunwald N.J."/>
            <person name="Putnam M.L."/>
            <person name="Chang J.H."/>
        </authorList>
    </citation>
    <scope>NUCLEOTIDE SEQUENCE</scope>
    <source>
        <strain evidence="5">W2/73</strain>
        <plasmid evidence="5">pW2_73_1</plasmid>
    </source>
</reference>
<protein>
    <submittedName>
        <fullName evidence="5">NADH:flavin oxidoreductase</fullName>
    </submittedName>
</protein>
<organism evidence="5 6">
    <name type="scientific">Agrobacterium rubi</name>
    <dbReference type="NCBI Taxonomy" id="28099"/>
    <lineage>
        <taxon>Bacteria</taxon>
        <taxon>Pseudomonadati</taxon>
        <taxon>Pseudomonadota</taxon>
        <taxon>Alphaproteobacteria</taxon>
        <taxon>Hyphomicrobiales</taxon>
        <taxon>Rhizobiaceae</taxon>
        <taxon>Rhizobium/Agrobacterium group</taxon>
        <taxon>Agrobacterium</taxon>
    </lineage>
</organism>
<accession>A0AAE7R8S2</accession>
<dbReference type="InterPro" id="IPR001155">
    <property type="entry name" value="OxRdtase_FMN_N"/>
</dbReference>
<reference evidence="4 7" key="1">
    <citation type="journal article" date="2020" name="Science">
        <title>Unexpected conservation and global transmission of agrobacterial virulence plasmids.</title>
        <authorList>
            <person name="Weisberg A.J."/>
            <person name="Davis E.W. 2nd"/>
            <person name="Tabima J."/>
            <person name="Belcher M.S."/>
            <person name="Miller M."/>
            <person name="Kuo C.H."/>
            <person name="Loper J.E."/>
            <person name="Grunwald N.J."/>
            <person name="Putnam M.L."/>
            <person name="Chang J.H."/>
        </authorList>
    </citation>
    <scope>NUCLEOTIDE SEQUENCE [LARGE SCALE GENOMIC DNA]</scope>
    <source>
        <strain evidence="4 7">A19/93</strain>
    </source>
</reference>
<dbReference type="KEGG" id="arui:G6M88_23255"/>
<evidence type="ECO:0000259" key="3">
    <source>
        <dbReference type="Pfam" id="PF00724"/>
    </source>
</evidence>
<evidence type="ECO:0000313" key="6">
    <source>
        <dbReference type="Proteomes" id="UP000663912"/>
    </source>
</evidence>
<dbReference type="PANTHER" id="PTHR43656:SF2">
    <property type="entry name" value="BINDING OXIDOREDUCTASE, PUTATIVE (AFU_ORTHOLOGUE AFUA_2G08260)-RELATED"/>
    <property type="match status" value="1"/>
</dbReference>
<dbReference type="Proteomes" id="UP000663912">
    <property type="component" value="Plasmid pW2_73_1"/>
</dbReference>
<geneLocation type="plasmid" evidence="5 6">
    <name>pW2_73_1</name>
</geneLocation>
<dbReference type="CDD" id="cd02803">
    <property type="entry name" value="OYE_like_FMN_family"/>
    <property type="match status" value="1"/>
</dbReference>
<dbReference type="PANTHER" id="PTHR43656">
    <property type="entry name" value="BINDING OXIDOREDUCTASE, PUTATIVE (AFU_ORTHOLOGUE AFUA_2G08260)-RELATED"/>
    <property type="match status" value="1"/>
</dbReference>
<dbReference type="EMBL" id="CP049208">
    <property type="protein sequence ID" value="QTG03374.1"/>
    <property type="molecule type" value="Genomic_DNA"/>
</dbReference>
<sequence>MSDAAGQIFSKFDIRDVSIRNRLAVAPMTRVTAMEDGLATPRMSDYYKRFADGGFGLVITEGLYTDQLFSQGNAFQPGMSSAEQSASWRPIVKDLQGRGTKVFAQLMHAGALVQGNRFMSGAVAPSALQPRGEQMTSYRGEGPFPVPSEISDEQLADAIAGFGTASEAAFSAGFDGVEIHGANGYLLDQFLTDYTNHRTDKWGGDIKARMGVILDVVSTVKSSVGGKGPVGIRISQGKVNDFYHKWEGGERDAEVIFGSLADAGIDFLHVTEFIATKPAFDGTDQSLTKLARKFAPNVPLIANGSAHSVDDVSAILDQGADMVAIGRSALANPDWPARVKNGKEIRTFDPSILQPIAHVKDSELEIA</sequence>
<evidence type="ECO:0000313" key="7">
    <source>
        <dbReference type="Proteomes" id="UP000822331"/>
    </source>
</evidence>
<evidence type="ECO:0000256" key="2">
    <source>
        <dbReference type="ARBA" id="ARBA00023002"/>
    </source>
</evidence>
<dbReference type="InterPro" id="IPR051799">
    <property type="entry name" value="NADH_flavin_oxidoreductase"/>
</dbReference>
<dbReference type="AlphaFoldDB" id="A0AAE7R8S2"/>
<dbReference type="GO" id="GO:0010181">
    <property type="term" value="F:FMN binding"/>
    <property type="evidence" value="ECO:0007669"/>
    <property type="project" value="InterPro"/>
</dbReference>
<keyword evidence="2" id="KW-0560">Oxidoreductase</keyword>
<dbReference type="EMBL" id="JAAMCP010000017">
    <property type="protein sequence ID" value="NTF39785.1"/>
    <property type="molecule type" value="Genomic_DNA"/>
</dbReference>
<evidence type="ECO:0000313" key="4">
    <source>
        <dbReference type="EMBL" id="NTF39785.1"/>
    </source>
</evidence>
<dbReference type="Gene3D" id="3.20.20.70">
    <property type="entry name" value="Aldolase class I"/>
    <property type="match status" value="1"/>
</dbReference>
<evidence type="ECO:0000313" key="5">
    <source>
        <dbReference type="EMBL" id="QTG03374.1"/>
    </source>
</evidence>
<dbReference type="RefSeq" id="WP_065700938.1">
    <property type="nucleotide sequence ID" value="NZ_CP049208.1"/>
</dbReference>